<dbReference type="Proteomes" id="UP001152531">
    <property type="component" value="Unassembled WGS sequence"/>
</dbReference>
<evidence type="ECO:0000313" key="1">
    <source>
        <dbReference type="EMBL" id="CAH6722188.1"/>
    </source>
</evidence>
<gene>
    <name evidence="1" type="ORF">CLIB1444_08S03862</name>
</gene>
<proteinExistence type="predicted"/>
<reference evidence="1" key="1">
    <citation type="submission" date="2022-06" db="EMBL/GenBank/DDBJ databases">
        <authorList>
            <person name="Legras J.-L."/>
            <person name="Devillers H."/>
            <person name="Grondin C."/>
        </authorList>
    </citation>
    <scope>NUCLEOTIDE SEQUENCE</scope>
    <source>
        <strain evidence="1">CLIB 1444</strain>
    </source>
</reference>
<protein>
    <submittedName>
        <fullName evidence="1">E3 ubiquitin-protein ligase Bre1p</fullName>
    </submittedName>
</protein>
<sequence>MKRVYDELSEDGPITQEDVKYFKKQAIWRQMKFYKQKYQVSEKLLKYKENGEKSDNAGNDDDIDKLKFENDKLIKEIEELNILLKQQDRETSDSVKRINQAQVKEEVKTEVIESKPDDNKVKALEEVIKSYEEKLKSNEVKIEEKVVDVVKVEIIKDFNMKTPEDLDKYLDNKRVNFEELINNKLKSENDELKQLLSKNEKDLVRIRNIRDDLIGKINQYESAKTNEELIKLNEELNSKLDFQNNLKDKENEDIIKELEESYKNLISSINVKIMNKLDQDNLVKKYQIEKSKADQKYFQIMKTKDTLTNENKLLKLNLNKLNDIISEKSNIETSLNAKINKLQDIIKDFEKVIANLNIKNNQLIEKEQFKGKEMNKLVSKIDSLVEEINNLKRKEGDFKKQLNLKDLEFIKFKHGLTSSSPVDNNEELNGFRSMVKCSVCSKNWKNMAITVCGHVFCNECVKERLNARLRRCPSCNKGFSANDLLSIHL</sequence>
<comment type="caution">
    <text evidence="1">The sequence shown here is derived from an EMBL/GenBank/DDBJ whole genome shotgun (WGS) entry which is preliminary data.</text>
</comment>
<keyword evidence="2" id="KW-1185">Reference proteome</keyword>
<organism evidence="1 2">
    <name type="scientific">[Candida] jaroonii</name>
    <dbReference type="NCBI Taxonomy" id="467808"/>
    <lineage>
        <taxon>Eukaryota</taxon>
        <taxon>Fungi</taxon>
        <taxon>Dikarya</taxon>
        <taxon>Ascomycota</taxon>
        <taxon>Saccharomycotina</taxon>
        <taxon>Pichiomycetes</taxon>
        <taxon>Debaryomycetaceae</taxon>
        <taxon>Yamadazyma</taxon>
    </lineage>
</organism>
<accession>A0ACA9YAV5</accession>
<name>A0ACA9YAV5_9ASCO</name>
<dbReference type="EMBL" id="CALSDN010000008">
    <property type="protein sequence ID" value="CAH6722188.1"/>
    <property type="molecule type" value="Genomic_DNA"/>
</dbReference>
<evidence type="ECO:0000313" key="2">
    <source>
        <dbReference type="Proteomes" id="UP001152531"/>
    </source>
</evidence>